<evidence type="ECO:0000313" key="8">
    <source>
        <dbReference type="EMBL" id="OWT61888.1"/>
    </source>
</evidence>
<dbReference type="InterPro" id="IPR004838">
    <property type="entry name" value="NHTrfase_class1_PyrdxlP-BS"/>
</dbReference>
<evidence type="ECO:0000256" key="2">
    <source>
        <dbReference type="ARBA" id="ARBA00007441"/>
    </source>
</evidence>
<dbReference type="RefSeq" id="WP_088602974.1">
    <property type="nucleotide sequence ID" value="NZ_NJIH01000004.1"/>
</dbReference>
<name>A0A225MKW4_9BURK</name>
<comment type="caution">
    <text evidence="8">The sequence shown here is derived from an EMBL/GenBank/DDBJ whole genome shotgun (WGS) entry which is preliminary data.</text>
</comment>
<dbReference type="Gene3D" id="3.90.1150.10">
    <property type="entry name" value="Aspartate Aminotransferase, domain 1"/>
    <property type="match status" value="1"/>
</dbReference>
<feature type="domain" description="Aminotransferase class I/classII large" evidence="7">
    <location>
        <begin position="32"/>
        <end position="390"/>
    </location>
</feature>
<proteinExistence type="inferred from homology"/>
<dbReference type="EMBL" id="NJIH01000004">
    <property type="protein sequence ID" value="OWT61888.1"/>
    <property type="molecule type" value="Genomic_DNA"/>
</dbReference>
<evidence type="ECO:0000256" key="3">
    <source>
        <dbReference type="ARBA" id="ARBA00022576"/>
    </source>
</evidence>
<dbReference type="InterPro" id="IPR050596">
    <property type="entry name" value="AspAT/PAT-like"/>
</dbReference>
<dbReference type="Pfam" id="PF00155">
    <property type="entry name" value="Aminotran_1_2"/>
    <property type="match status" value="1"/>
</dbReference>
<dbReference type="OrthoDB" id="9803354at2"/>
<reference evidence="9" key="1">
    <citation type="submission" date="2017-06" db="EMBL/GenBank/DDBJ databases">
        <title>Herbaspirillum phytohormonus sp. nov., isolated from the root nodule of Robinia pseudoacacia in lead-zinc mine.</title>
        <authorList>
            <person name="Fan M."/>
            <person name="Lin Y."/>
        </authorList>
    </citation>
    <scope>NUCLEOTIDE SEQUENCE [LARGE SCALE GENOMIC DNA]</scope>
    <source>
        <strain evidence="9">SC-089</strain>
    </source>
</reference>
<dbReference type="InterPro" id="IPR015421">
    <property type="entry name" value="PyrdxlP-dep_Trfase_major"/>
</dbReference>
<dbReference type="Proteomes" id="UP000214603">
    <property type="component" value="Unassembled WGS sequence"/>
</dbReference>
<dbReference type="GO" id="GO:0008483">
    <property type="term" value="F:transaminase activity"/>
    <property type="evidence" value="ECO:0007669"/>
    <property type="project" value="UniProtKB-KW"/>
</dbReference>
<comment type="similarity">
    <text evidence="2 6">Belongs to the class-I pyridoxal-phosphate-dependent aminotransferase family.</text>
</comment>
<dbReference type="CDD" id="cd00609">
    <property type="entry name" value="AAT_like"/>
    <property type="match status" value="1"/>
</dbReference>
<dbReference type="AlphaFoldDB" id="A0A225MKW4"/>
<dbReference type="GO" id="GO:0006520">
    <property type="term" value="P:amino acid metabolic process"/>
    <property type="evidence" value="ECO:0007669"/>
    <property type="project" value="InterPro"/>
</dbReference>
<sequence length="408" mass="43641">MNILSQRLSAVRSSPSSMAGQKIRALRAEGRDIVGLTLGEPDFPTPGHIVEAAERAMRAGQTRYTDVGGTPALKAAICRKFERDNGLAYSSEQVMASNGGKQVIFNALVATLDPGDEVIIPAPYWVSYPDIARLAGARVVDIPCGSETGFKLTAARLEAAITPRTKWLVLNSPCNPSGAVYHDDELSALGEVLQRHPHVWVLCDDIYEHIVFCTQKPASLLRLVPELQARCLLVNGVSKAYAMTGWRMGFGAGPAELLKAMTKLQSQSTSNPNAIAQAAAVAALTGDQACVAEFAGHFRQRRDLMVEALREIPGLSVQVPEGAFYVFPSVQALLGEDGAVPMRDAIAFADYLLTGKGLAVLPGEAYGLPGHIRLSYAPAPEVLREGCARLKQACIELTRSAPAAKEPL</sequence>
<dbReference type="InterPro" id="IPR015424">
    <property type="entry name" value="PyrdxlP-dep_Trfase"/>
</dbReference>
<evidence type="ECO:0000313" key="9">
    <source>
        <dbReference type="Proteomes" id="UP000214603"/>
    </source>
</evidence>
<evidence type="ECO:0000256" key="6">
    <source>
        <dbReference type="RuleBase" id="RU000481"/>
    </source>
</evidence>
<dbReference type="GO" id="GO:0030170">
    <property type="term" value="F:pyridoxal phosphate binding"/>
    <property type="evidence" value="ECO:0007669"/>
    <property type="project" value="InterPro"/>
</dbReference>
<dbReference type="Gene3D" id="3.40.640.10">
    <property type="entry name" value="Type I PLP-dependent aspartate aminotransferase-like (Major domain)"/>
    <property type="match status" value="1"/>
</dbReference>
<organism evidence="8 9">
    <name type="scientific">Candidimonas nitroreducens</name>
    <dbReference type="NCBI Taxonomy" id="683354"/>
    <lineage>
        <taxon>Bacteria</taxon>
        <taxon>Pseudomonadati</taxon>
        <taxon>Pseudomonadota</taxon>
        <taxon>Betaproteobacteria</taxon>
        <taxon>Burkholderiales</taxon>
        <taxon>Alcaligenaceae</taxon>
        <taxon>Candidimonas</taxon>
    </lineage>
</organism>
<keyword evidence="9" id="KW-1185">Reference proteome</keyword>
<evidence type="ECO:0000256" key="5">
    <source>
        <dbReference type="ARBA" id="ARBA00022898"/>
    </source>
</evidence>
<dbReference type="PROSITE" id="PS00105">
    <property type="entry name" value="AA_TRANSFER_CLASS_1"/>
    <property type="match status" value="1"/>
</dbReference>
<evidence type="ECO:0000259" key="7">
    <source>
        <dbReference type="Pfam" id="PF00155"/>
    </source>
</evidence>
<dbReference type="PANTHER" id="PTHR46383">
    <property type="entry name" value="ASPARTATE AMINOTRANSFERASE"/>
    <property type="match status" value="1"/>
</dbReference>
<dbReference type="InterPro" id="IPR015422">
    <property type="entry name" value="PyrdxlP-dep_Trfase_small"/>
</dbReference>
<dbReference type="InterPro" id="IPR004839">
    <property type="entry name" value="Aminotransferase_I/II_large"/>
</dbReference>
<keyword evidence="4 6" id="KW-0808">Transferase</keyword>
<gene>
    <name evidence="8" type="ORF">CEY11_08655</name>
</gene>
<comment type="cofactor">
    <cofactor evidence="1 6">
        <name>pyridoxal 5'-phosphate</name>
        <dbReference type="ChEBI" id="CHEBI:597326"/>
    </cofactor>
</comment>
<accession>A0A225MKW4</accession>
<dbReference type="SUPFAM" id="SSF53383">
    <property type="entry name" value="PLP-dependent transferases"/>
    <property type="match status" value="1"/>
</dbReference>
<evidence type="ECO:0000256" key="4">
    <source>
        <dbReference type="ARBA" id="ARBA00022679"/>
    </source>
</evidence>
<keyword evidence="5" id="KW-0663">Pyridoxal phosphate</keyword>
<dbReference type="EC" id="2.6.1.-" evidence="6"/>
<dbReference type="PANTHER" id="PTHR46383:SF1">
    <property type="entry name" value="ASPARTATE AMINOTRANSFERASE"/>
    <property type="match status" value="1"/>
</dbReference>
<dbReference type="FunFam" id="3.40.640.10:FF:000033">
    <property type="entry name" value="Aspartate aminotransferase"/>
    <property type="match status" value="1"/>
</dbReference>
<protein>
    <recommendedName>
        <fullName evidence="6">Aminotransferase</fullName>
        <ecNumber evidence="6">2.6.1.-</ecNumber>
    </recommendedName>
</protein>
<keyword evidence="3 6" id="KW-0032">Aminotransferase</keyword>
<evidence type="ECO:0000256" key="1">
    <source>
        <dbReference type="ARBA" id="ARBA00001933"/>
    </source>
</evidence>